<reference evidence="7 8" key="1">
    <citation type="submission" date="2017-03" db="EMBL/GenBank/DDBJ databases">
        <authorList>
            <person name="Afonso C.L."/>
            <person name="Miller P.J."/>
            <person name="Scott M.A."/>
            <person name="Spackman E."/>
            <person name="Goraichik I."/>
            <person name="Dimitrov K.M."/>
            <person name="Suarez D.L."/>
            <person name="Swayne D.E."/>
        </authorList>
    </citation>
    <scope>NUCLEOTIDE SEQUENCE [LARGE SCALE GENOMIC DNA]</scope>
    <source>
        <strain evidence="7 8">CECT 7639</strain>
    </source>
</reference>
<accession>A0A1Y5SIW8</accession>
<evidence type="ECO:0000259" key="6">
    <source>
        <dbReference type="Pfam" id="PF13435"/>
    </source>
</evidence>
<dbReference type="Gene3D" id="1.25.40.10">
    <property type="entry name" value="Tetratricopeptide repeat domain"/>
    <property type="match status" value="1"/>
</dbReference>
<evidence type="ECO:0000256" key="1">
    <source>
        <dbReference type="ARBA" id="ARBA00022729"/>
    </source>
</evidence>
<dbReference type="InterPro" id="IPR010177">
    <property type="entry name" value="Paired_CXXCH_1"/>
</dbReference>
<proteinExistence type="predicted"/>
<evidence type="ECO:0000259" key="5">
    <source>
        <dbReference type="Pfam" id="PF09699"/>
    </source>
</evidence>
<evidence type="ECO:0000313" key="8">
    <source>
        <dbReference type="Proteomes" id="UP000193077"/>
    </source>
</evidence>
<dbReference type="InterPro" id="IPR036280">
    <property type="entry name" value="Multihaem_cyt_sf"/>
</dbReference>
<gene>
    <name evidence="7" type="ORF">TRL7639_02145</name>
</gene>
<evidence type="ECO:0000256" key="4">
    <source>
        <dbReference type="SAM" id="SignalP"/>
    </source>
</evidence>
<name>A0A1Y5SIW8_9RHOB</name>
<dbReference type="Pfam" id="PF13435">
    <property type="entry name" value="Cytochrome_C554"/>
    <property type="match status" value="2"/>
</dbReference>
<protein>
    <submittedName>
        <fullName evidence="7">Doubled CXXCH motif (Paired_CXXCH_1)</fullName>
    </submittedName>
</protein>
<dbReference type="InterPro" id="IPR019734">
    <property type="entry name" value="TPR_rpt"/>
</dbReference>
<feature type="domain" description="Cytochrome c-552/4" evidence="6">
    <location>
        <begin position="31"/>
        <end position="54"/>
    </location>
</feature>
<dbReference type="AlphaFoldDB" id="A0A1Y5SIW8"/>
<dbReference type="Proteomes" id="UP000193077">
    <property type="component" value="Unassembled WGS sequence"/>
</dbReference>
<sequence length="637" mass="69436">MRQFLSILLLVVAPLTPAFAQEPPAYVGSDACRDCHEEQAQSWDGSHHAQAWMAPSEASVVADFDGTQFAHDGMSVEFSQDGTGYFAKVTEKDGATTDYSVHSVAGIEPLQQYLLETGNGRLQSFDVYWDTERQVWGHLYPDQDLPPNDGLHWTGPYKNWNARCAECHATGYKRNYGPQTRSYRSTQAEIGVGCEACHGPASAHIEWTIGKAPPAGLTKTGFTMDWNAGETAIQQCATCHSRRETLEDGNPVPGTPYHQTYALSLLRPGLYYSDGQILDEVYVYGSFLQSKMYAKGVTCMNCHEPHSGELLAEGTAVCTQCHSTAGNPDFPSLPIADYDSPAHHHHPEGSEGAQCRNCHMPEKTYMQVDVRSDHSFRIPRPDLSAETGAPDTCTTCHEDKDPAWAASRIAEWFPDAKHRQPHFGSAFARAQIDPIRASGDLVGIALDEGQAGIVRATALYLLQGAASAELAGQTANLLGAPDPLVRASAASLQQAAPPQERLERLMPVLGDPVRSVRIAAAKAVLNVPQSSMTRSQQAVVGAGVQDWQRSLRTRLDYPETHLVLGGLALTMRNAQAAERAFREVVEMDPQRAEAWPMLVQLAHINGGPQAARRVLIEALSNVPGDPALLQLQEELSR</sequence>
<dbReference type="InterPro" id="IPR023155">
    <property type="entry name" value="Cyt_c-552/4"/>
</dbReference>
<evidence type="ECO:0000256" key="3">
    <source>
        <dbReference type="SAM" id="MobiDB-lite"/>
    </source>
</evidence>
<feature type="signal peptide" evidence="4">
    <location>
        <begin position="1"/>
        <end position="20"/>
    </location>
</feature>
<keyword evidence="2" id="KW-0802">TPR repeat</keyword>
<dbReference type="EMBL" id="FWFO01000001">
    <property type="protein sequence ID" value="SLN41863.1"/>
    <property type="molecule type" value="Genomic_DNA"/>
</dbReference>
<keyword evidence="8" id="KW-1185">Reference proteome</keyword>
<evidence type="ECO:0000313" key="7">
    <source>
        <dbReference type="EMBL" id="SLN41863.1"/>
    </source>
</evidence>
<dbReference type="PANTHER" id="PTHR35038:SF8">
    <property type="entry name" value="C-TYPE POLYHEME CYTOCHROME OMCC"/>
    <property type="match status" value="1"/>
</dbReference>
<feature type="domain" description="Doubled CXXCH motif" evidence="5">
    <location>
        <begin position="294"/>
        <end position="325"/>
    </location>
</feature>
<dbReference type="InterPro" id="IPR011989">
    <property type="entry name" value="ARM-like"/>
</dbReference>
<dbReference type="SUPFAM" id="SSF48452">
    <property type="entry name" value="TPR-like"/>
    <property type="match status" value="1"/>
</dbReference>
<dbReference type="RefSeq" id="WP_085795657.1">
    <property type="nucleotide sequence ID" value="NZ_FWFO01000001.1"/>
</dbReference>
<dbReference type="Pfam" id="PF09699">
    <property type="entry name" value="Paired_CXXCH_1"/>
    <property type="match status" value="1"/>
</dbReference>
<organism evidence="7 8">
    <name type="scientific">Falsiruegeria litorea R37</name>
    <dbReference type="NCBI Taxonomy" id="1200284"/>
    <lineage>
        <taxon>Bacteria</taxon>
        <taxon>Pseudomonadati</taxon>
        <taxon>Pseudomonadota</taxon>
        <taxon>Alphaproteobacteria</taxon>
        <taxon>Rhodobacterales</taxon>
        <taxon>Roseobacteraceae</taxon>
        <taxon>Falsiruegeria</taxon>
    </lineage>
</organism>
<dbReference type="PANTHER" id="PTHR35038">
    <property type="entry name" value="DISSIMILATORY SULFITE REDUCTASE SIRA"/>
    <property type="match status" value="1"/>
</dbReference>
<feature type="domain" description="Cytochrome c-552/4" evidence="6">
    <location>
        <begin position="161"/>
        <end position="199"/>
    </location>
</feature>
<dbReference type="PROSITE" id="PS50005">
    <property type="entry name" value="TPR"/>
    <property type="match status" value="1"/>
</dbReference>
<dbReference type="InterPro" id="IPR011990">
    <property type="entry name" value="TPR-like_helical_dom_sf"/>
</dbReference>
<dbReference type="InterPro" id="IPR051829">
    <property type="entry name" value="Multiheme_Cytochr_ET"/>
</dbReference>
<dbReference type="OrthoDB" id="9814800at2"/>
<feature type="chain" id="PRO_5010985412" evidence="4">
    <location>
        <begin position="21"/>
        <end position="637"/>
    </location>
</feature>
<feature type="region of interest" description="Disordered" evidence="3">
    <location>
        <begin position="377"/>
        <end position="396"/>
    </location>
</feature>
<evidence type="ECO:0000256" key="2">
    <source>
        <dbReference type="PROSITE-ProRule" id="PRU00339"/>
    </source>
</evidence>
<dbReference type="Gene3D" id="1.10.1130.10">
    <property type="entry name" value="Flavocytochrome C3, Chain A"/>
    <property type="match status" value="3"/>
</dbReference>
<keyword evidence="1 4" id="KW-0732">Signal</keyword>
<dbReference type="SUPFAM" id="SSF48695">
    <property type="entry name" value="Multiheme cytochromes"/>
    <property type="match status" value="1"/>
</dbReference>
<feature type="repeat" description="TPR" evidence="2">
    <location>
        <begin position="558"/>
        <end position="591"/>
    </location>
</feature>
<dbReference type="Gene3D" id="1.25.10.10">
    <property type="entry name" value="Leucine-rich Repeat Variant"/>
    <property type="match status" value="1"/>
</dbReference>